<accession>A0A0G4E8L0</accession>
<feature type="chain" id="PRO_5005186841" evidence="1">
    <location>
        <begin position="17"/>
        <end position="127"/>
    </location>
</feature>
<protein>
    <submittedName>
        <fullName evidence="2">Uncharacterized protein</fullName>
    </submittedName>
</protein>
<gene>
    <name evidence="2" type="ORF">Vbra_23382</name>
</gene>
<feature type="signal peptide" evidence="1">
    <location>
        <begin position="1"/>
        <end position="16"/>
    </location>
</feature>
<dbReference type="Proteomes" id="UP000041254">
    <property type="component" value="Unassembled WGS sequence"/>
</dbReference>
<sequence length="127" mass="14036">MHLPFFLSYLLPSWLATQQKGTQVHASLLFLMKDGSHIRRIITSSMTSGGSDWSDTSFDAADAASSSAEADTSVYALLRRTSGYELLRRYAASSSAEADTSEYEPLRRWLVRRLCSSLSSSESVSSR</sequence>
<dbReference type="InParanoid" id="A0A0G4E8L0"/>
<keyword evidence="1" id="KW-0732">Signal</keyword>
<proteinExistence type="predicted"/>
<evidence type="ECO:0000313" key="2">
    <source>
        <dbReference type="EMBL" id="CEL92139.1"/>
    </source>
</evidence>
<dbReference type="EMBL" id="CDMY01000048">
    <property type="protein sequence ID" value="CEL92139.1"/>
    <property type="molecule type" value="Genomic_DNA"/>
</dbReference>
<keyword evidence="3" id="KW-1185">Reference proteome</keyword>
<evidence type="ECO:0000313" key="3">
    <source>
        <dbReference type="Proteomes" id="UP000041254"/>
    </source>
</evidence>
<dbReference type="AlphaFoldDB" id="A0A0G4E8L0"/>
<dbReference type="VEuPathDB" id="CryptoDB:Vbra_23382"/>
<evidence type="ECO:0000256" key="1">
    <source>
        <dbReference type="SAM" id="SignalP"/>
    </source>
</evidence>
<name>A0A0G4E8L0_VITBC</name>
<reference evidence="2 3" key="1">
    <citation type="submission" date="2014-11" db="EMBL/GenBank/DDBJ databases">
        <authorList>
            <person name="Zhu J."/>
            <person name="Qi W."/>
            <person name="Song R."/>
        </authorList>
    </citation>
    <scope>NUCLEOTIDE SEQUENCE [LARGE SCALE GENOMIC DNA]</scope>
</reference>
<organism evidence="2 3">
    <name type="scientific">Vitrella brassicaformis (strain CCMP3155)</name>
    <dbReference type="NCBI Taxonomy" id="1169540"/>
    <lineage>
        <taxon>Eukaryota</taxon>
        <taxon>Sar</taxon>
        <taxon>Alveolata</taxon>
        <taxon>Colpodellida</taxon>
        <taxon>Vitrellaceae</taxon>
        <taxon>Vitrella</taxon>
    </lineage>
</organism>